<protein>
    <submittedName>
        <fullName evidence="2">Ca-activated chloride channel family protein</fullName>
    </submittedName>
</protein>
<accession>A0A1G6RBS4</accession>
<reference evidence="3" key="1">
    <citation type="submission" date="2016-10" db="EMBL/GenBank/DDBJ databases">
        <authorList>
            <person name="Varghese N."/>
            <person name="Submissions S."/>
        </authorList>
    </citation>
    <scope>NUCLEOTIDE SEQUENCE [LARGE SCALE GENOMIC DNA]</scope>
    <source>
        <strain evidence="3">IBRC-M 10403</strain>
    </source>
</reference>
<gene>
    <name evidence="2" type="ORF">SAMN05216174_106252</name>
</gene>
<dbReference type="PROSITE" id="PS50234">
    <property type="entry name" value="VWFA"/>
    <property type="match status" value="1"/>
</dbReference>
<dbReference type="SUPFAM" id="SSF53850">
    <property type="entry name" value="Periplasmic binding protein-like II"/>
    <property type="match status" value="1"/>
</dbReference>
<evidence type="ECO:0000259" key="1">
    <source>
        <dbReference type="PROSITE" id="PS50234"/>
    </source>
</evidence>
<organism evidence="2 3">
    <name type="scientific">Actinokineospora iranica</name>
    <dbReference type="NCBI Taxonomy" id="1271860"/>
    <lineage>
        <taxon>Bacteria</taxon>
        <taxon>Bacillati</taxon>
        <taxon>Actinomycetota</taxon>
        <taxon>Actinomycetes</taxon>
        <taxon>Pseudonocardiales</taxon>
        <taxon>Pseudonocardiaceae</taxon>
        <taxon>Actinokineospora</taxon>
    </lineage>
</organism>
<dbReference type="Pfam" id="PF13531">
    <property type="entry name" value="SBP_bac_11"/>
    <property type="match status" value="1"/>
</dbReference>
<dbReference type="SMART" id="SM00327">
    <property type="entry name" value="VWA"/>
    <property type="match status" value="1"/>
</dbReference>
<dbReference type="InterPro" id="IPR006311">
    <property type="entry name" value="TAT_signal"/>
</dbReference>
<dbReference type="RefSeq" id="WP_175482834.1">
    <property type="nucleotide sequence ID" value="NZ_FMZZ01000006.1"/>
</dbReference>
<feature type="domain" description="VWFA" evidence="1">
    <location>
        <begin position="394"/>
        <end position="584"/>
    </location>
</feature>
<dbReference type="Gene3D" id="3.40.50.410">
    <property type="entry name" value="von Willebrand factor, type A domain"/>
    <property type="match status" value="1"/>
</dbReference>
<dbReference type="Pfam" id="PF00092">
    <property type="entry name" value="VWA"/>
    <property type="match status" value="1"/>
</dbReference>
<dbReference type="Proteomes" id="UP000199501">
    <property type="component" value="Unassembled WGS sequence"/>
</dbReference>
<dbReference type="PROSITE" id="PS51318">
    <property type="entry name" value="TAT"/>
    <property type="match status" value="1"/>
</dbReference>
<dbReference type="InterPro" id="IPR002035">
    <property type="entry name" value="VWF_A"/>
</dbReference>
<keyword evidence="3" id="KW-1185">Reference proteome</keyword>
<sequence>MTPSRRRALSLTAAAVVALLVIVLIRQCAPTDADVGGHVATSSDCVEFLVYSSDEKAPILAALAEDAATSGRGIGDGRCVRPRVQVRQTSDVVRLLRRGADQRWDEAVDGPRPDVFAPSSSVWLQRLRYDRANGVANAIQVPQDVPSVTSTPLVIAMPEPVADALGVANGGLGWKDLLALVRDPRGWAARGKPDWGRFTLGKTNPRESTTGLNATISLVSAVLNGAPLTAETLLDSRVQDDVAAMETAAVHYGETSSAFVNNLYEADRRGDASGYINAVVLEEFVVRRYNQGHLVGSGDPRTPPTTKLVPVLPEEGTTLHDNPYLVLPWADPAKQEAARVFLDYVTEPAQQQRFIDAGFRAAQDREGYRPVPTPEEPAMQAVRDLWEKVRKRANVLFVVDVSGSMREPVSAENTRMSLAKSAAKRISDPALLADDDQVGLWEFSGARPGESTPWRPLVPVGPVGQRRPALTAAVDAMAPDGSTGLYVTVRDAVESLRAGYDPSRINAVVVLSDGANEYRESSYALEQLLTDVAPASGRPTIPVFAVAYSASSDKSVLERVATASTGAVYDSTDPTAITQVVESVLSNF</sequence>
<dbReference type="InterPro" id="IPR036465">
    <property type="entry name" value="vWFA_dom_sf"/>
</dbReference>
<dbReference type="SUPFAM" id="SSF53300">
    <property type="entry name" value="vWA-like"/>
    <property type="match status" value="1"/>
</dbReference>
<name>A0A1G6RBS4_9PSEU</name>
<evidence type="ECO:0000313" key="2">
    <source>
        <dbReference type="EMBL" id="SDD01754.1"/>
    </source>
</evidence>
<dbReference type="AlphaFoldDB" id="A0A1G6RBS4"/>
<dbReference type="EMBL" id="FMZZ01000006">
    <property type="protein sequence ID" value="SDD01754.1"/>
    <property type="molecule type" value="Genomic_DNA"/>
</dbReference>
<evidence type="ECO:0000313" key="3">
    <source>
        <dbReference type="Proteomes" id="UP000199501"/>
    </source>
</evidence>
<dbReference type="STRING" id="1271860.SAMN05216174_106252"/>
<proteinExistence type="predicted"/>